<proteinExistence type="predicted"/>
<accession>A0A210R089</accession>
<evidence type="ECO:0000313" key="2">
    <source>
        <dbReference type="EMBL" id="OWF54407.1"/>
    </source>
</evidence>
<dbReference type="Proteomes" id="UP000242188">
    <property type="component" value="Unassembled WGS sequence"/>
</dbReference>
<reference evidence="2 3" key="1">
    <citation type="journal article" date="2017" name="Nat. Ecol. Evol.">
        <title>Scallop genome provides insights into evolution of bilaterian karyotype and development.</title>
        <authorList>
            <person name="Wang S."/>
            <person name="Zhang J."/>
            <person name="Jiao W."/>
            <person name="Li J."/>
            <person name="Xun X."/>
            <person name="Sun Y."/>
            <person name="Guo X."/>
            <person name="Huan P."/>
            <person name="Dong B."/>
            <person name="Zhang L."/>
            <person name="Hu X."/>
            <person name="Sun X."/>
            <person name="Wang J."/>
            <person name="Zhao C."/>
            <person name="Wang Y."/>
            <person name="Wang D."/>
            <person name="Huang X."/>
            <person name="Wang R."/>
            <person name="Lv J."/>
            <person name="Li Y."/>
            <person name="Zhang Z."/>
            <person name="Liu B."/>
            <person name="Lu W."/>
            <person name="Hui Y."/>
            <person name="Liang J."/>
            <person name="Zhou Z."/>
            <person name="Hou R."/>
            <person name="Li X."/>
            <person name="Liu Y."/>
            <person name="Li H."/>
            <person name="Ning X."/>
            <person name="Lin Y."/>
            <person name="Zhao L."/>
            <person name="Xing Q."/>
            <person name="Dou J."/>
            <person name="Li Y."/>
            <person name="Mao J."/>
            <person name="Guo H."/>
            <person name="Dou H."/>
            <person name="Li T."/>
            <person name="Mu C."/>
            <person name="Jiang W."/>
            <person name="Fu Q."/>
            <person name="Fu X."/>
            <person name="Miao Y."/>
            <person name="Liu J."/>
            <person name="Yu Q."/>
            <person name="Li R."/>
            <person name="Liao H."/>
            <person name="Li X."/>
            <person name="Kong Y."/>
            <person name="Jiang Z."/>
            <person name="Chourrout D."/>
            <person name="Li R."/>
            <person name="Bao Z."/>
        </authorList>
    </citation>
    <scope>NUCLEOTIDE SEQUENCE [LARGE SCALE GENOMIC DNA]</scope>
    <source>
        <strain evidence="2 3">PY_sf001</strain>
    </source>
</reference>
<dbReference type="OrthoDB" id="10334699at2759"/>
<dbReference type="GO" id="GO:0031462">
    <property type="term" value="C:Cul2-RING ubiquitin ligase complex"/>
    <property type="evidence" value="ECO:0007669"/>
    <property type="project" value="TreeGrafter"/>
</dbReference>
<keyword evidence="3" id="KW-1185">Reference proteome</keyword>
<evidence type="ECO:0000256" key="1">
    <source>
        <dbReference type="SAM" id="MobiDB-lite"/>
    </source>
</evidence>
<dbReference type="EMBL" id="NEDP02001046">
    <property type="protein sequence ID" value="OWF54407.1"/>
    <property type="molecule type" value="Genomic_DNA"/>
</dbReference>
<dbReference type="PANTHER" id="PTHR22619">
    <property type="entry name" value="ZINC FINGER SWIM DOMAIN CONTAINING PROTEIN 4, 5, 6"/>
    <property type="match status" value="1"/>
</dbReference>
<name>A0A210R089_MIZYE</name>
<protein>
    <submittedName>
        <fullName evidence="2">Zinc finger SWIM domain-containing protein 8</fullName>
    </submittedName>
</protein>
<dbReference type="PANTHER" id="PTHR22619:SF1">
    <property type="entry name" value="ZINC FINGER SWIM DOMAIN-CONTAINING PROTEIN 8"/>
    <property type="match status" value="1"/>
</dbReference>
<comment type="caution">
    <text evidence="2">The sequence shown here is derived from an EMBL/GenBank/DDBJ whole genome shotgun (WGS) entry which is preliminary data.</text>
</comment>
<feature type="compositionally biased region" description="Acidic residues" evidence="1">
    <location>
        <begin position="16"/>
        <end position="25"/>
    </location>
</feature>
<sequence length="1142" mass="130359">MSGLLRFGDDSRSDFLEDEDNDDIEVIPSDDSSDLDSDDEYESESFISHLRRLRRRSSYAEVLSRANRREMAAVPKETSTNLCNAVPLLDLAASATALHHSLESLEKCDPPLDQLLLRKISRWSFPCDENKVKCCARLCLKTEAEWRKADRKCMDGYIRDMTQVGLMLSAVVGKPNSNNISKVTLKFEKQTIVSTKCSRCPKKLWCCHILSVALHRIRHAETVPVHPPMTEILSDLSRDQLQKLLQCAIADEPESLLPVFSNIDMVQDRKSILFNQSGAPDPTFGMDDDIDRTWDLSLDKLEADMKGLIQIYEYPSMCDFVKKAASPFHRKFFQRVPELINSGHTEQAGKVLIIIARCLLDAIPMEDDGSISEAFTDVERMFSCFISSYGGKIREDVITFAVEINKKCKLMRHWVEFIQPSSWSRISSIGLDSCLQELRRGQEARKEVLEVSSLAAFYQPVCASLIPVTSKALNDLLSGLDQPLASKYDEALPVMLLRFDNLVLYGSDQSIAAQYRLGVVILKKLLLMSSHLSILGHKSPAFKALQLQKDDDLGPSEAKKARLEAEDSAQVTLEAENSAQVTLPERQMTYAMLYICFILVKTKYLKKMNQEEPSLQVVIDSMFRAIELGRFRPLSPGHNDESLDYEEFCWLHELENELKLSFIFECGQSHQVEQCYVNALLEQGTCFYGNDMPIALLHMLVKAQSGSDNEDTFVKICLEAVCFSTAPFKGENPEIFAEFHEEHWSVILCTAYKVFFCENSHVQAEKLIDHFSHLQDGIFARIAYDAFEAHVFTDRWGKDDLDVSSYPIRFVLCLVKQSLKQDWDCFKSQMKNIADMLGMIALQEPGKVTYHLLEQWSSVSTYFSEAELQKFLDIMQKFVADAQTPPPDAHFQLVFDHIERADISHKPNSCYVLQILNTETLRQKALEKVKWNYKCFTPKALLWIAQSRHEMVGPPSLSGSMFCRIVFHLLQQAFYKIREQIRMKDILTFEKDECVEPVKWFFKAAANQGNEKLAKGNQFDVFLRELSETFANEPMFILHFFETISVSSPLLIKATKKLGCRLMIQLQSTFTSDIEAANTVSEYDIILDRLLTAQQSCLHNGICSSWNMFYLNVTLPIRLHHCRKEDFIAHMDKDFGSLLLAF</sequence>
<dbReference type="AlphaFoldDB" id="A0A210R089"/>
<organism evidence="2 3">
    <name type="scientific">Mizuhopecten yessoensis</name>
    <name type="common">Japanese scallop</name>
    <name type="synonym">Patinopecten yessoensis</name>
    <dbReference type="NCBI Taxonomy" id="6573"/>
    <lineage>
        <taxon>Eukaryota</taxon>
        <taxon>Metazoa</taxon>
        <taxon>Spiralia</taxon>
        <taxon>Lophotrochozoa</taxon>
        <taxon>Mollusca</taxon>
        <taxon>Bivalvia</taxon>
        <taxon>Autobranchia</taxon>
        <taxon>Pteriomorphia</taxon>
        <taxon>Pectinida</taxon>
        <taxon>Pectinoidea</taxon>
        <taxon>Pectinidae</taxon>
        <taxon>Mizuhopecten</taxon>
    </lineage>
</organism>
<feature type="region of interest" description="Disordered" evidence="1">
    <location>
        <begin position="1"/>
        <end position="39"/>
    </location>
</feature>
<evidence type="ECO:0000313" key="3">
    <source>
        <dbReference type="Proteomes" id="UP000242188"/>
    </source>
</evidence>
<gene>
    <name evidence="2" type="ORF">KP79_PYT08624</name>
</gene>